<feature type="region of interest" description="Disordered" evidence="1">
    <location>
        <begin position="1"/>
        <end position="25"/>
    </location>
</feature>
<reference evidence="2 3" key="1">
    <citation type="journal article" date="2016" name="Genome Announc.">
        <title>Draft Genome Sequence of Planomonospora sphaerica JCM9374, a Rare Actinomycete.</title>
        <authorList>
            <person name="Dohra H."/>
            <person name="Suzuki T."/>
            <person name="Inoue Y."/>
            <person name="Kodani S."/>
        </authorList>
    </citation>
    <scope>NUCLEOTIDE SEQUENCE [LARGE SCALE GENOMIC DNA]</scope>
    <source>
        <strain evidence="2 3">JCM 9374</strain>
    </source>
</reference>
<gene>
    <name evidence="2" type="ORF">PS9374_04481</name>
</gene>
<sequence>MAKSRRRRQPQPNARTVSRSGDPRRRALAATVNAHTDPVERAAARIAATVAGLDPSDPMQVPSLPPLFVDVVAAEYLLPAERCLDDCMALAHAYAQLGIPAQVRAAELTVTDRSAKTSITYGTLAPRWENGMIHGHTVVWLPTLRCLVDVTAEQFPQIAVLDGGPVIIVCGPDDGAAGRIQTRRRNTLLAYALAPPETTAALLEHPVPRAAADDYRRRGLNIASAVMTIVAESLPHDSIGLIPHRRAAALIEAIRPLPQHETSAGDRCFLLPGANGTPTVARLDQIPLPAGTPAAAAFPVGPSSR</sequence>
<proteinExistence type="predicted"/>
<dbReference type="EMBL" id="BDCX01000011">
    <property type="protein sequence ID" value="GAT68816.1"/>
    <property type="molecule type" value="Genomic_DNA"/>
</dbReference>
<protein>
    <submittedName>
        <fullName evidence="2">Uncharacterized protein</fullName>
    </submittedName>
</protein>
<dbReference type="RefSeq" id="WP_153054399.1">
    <property type="nucleotide sequence ID" value="NZ_BDCX01000011.1"/>
</dbReference>
<accession>A0A171DIW6</accession>
<dbReference type="Proteomes" id="UP000077701">
    <property type="component" value="Unassembled WGS sequence"/>
</dbReference>
<reference evidence="3" key="2">
    <citation type="submission" date="2016-04" db="EMBL/GenBank/DDBJ databases">
        <title>Planomonospora sphaerica JCM9374 whole genome shotgun sequence.</title>
        <authorList>
            <person name="Suzuki T."/>
            <person name="Dohra H."/>
            <person name="Kodani S."/>
        </authorList>
    </citation>
    <scope>NUCLEOTIDE SEQUENCE [LARGE SCALE GENOMIC DNA]</scope>
    <source>
        <strain evidence="3">JCM 9374</strain>
    </source>
</reference>
<name>A0A171DIW6_9ACTN</name>
<dbReference type="STRING" id="161355.PS9374_04481"/>
<keyword evidence="3" id="KW-1185">Reference proteome</keyword>
<evidence type="ECO:0000313" key="2">
    <source>
        <dbReference type="EMBL" id="GAT68816.1"/>
    </source>
</evidence>
<evidence type="ECO:0000313" key="3">
    <source>
        <dbReference type="Proteomes" id="UP000077701"/>
    </source>
</evidence>
<organism evidence="2 3">
    <name type="scientific">Planomonospora sphaerica</name>
    <dbReference type="NCBI Taxonomy" id="161355"/>
    <lineage>
        <taxon>Bacteria</taxon>
        <taxon>Bacillati</taxon>
        <taxon>Actinomycetota</taxon>
        <taxon>Actinomycetes</taxon>
        <taxon>Streptosporangiales</taxon>
        <taxon>Streptosporangiaceae</taxon>
        <taxon>Planomonospora</taxon>
    </lineage>
</organism>
<feature type="compositionally biased region" description="Polar residues" evidence="1">
    <location>
        <begin position="10"/>
        <end position="19"/>
    </location>
</feature>
<dbReference type="AlphaFoldDB" id="A0A171DIW6"/>
<comment type="caution">
    <text evidence="2">The sequence shown here is derived from an EMBL/GenBank/DDBJ whole genome shotgun (WGS) entry which is preliminary data.</text>
</comment>
<dbReference type="OrthoDB" id="4514611at2"/>
<evidence type="ECO:0000256" key="1">
    <source>
        <dbReference type="SAM" id="MobiDB-lite"/>
    </source>
</evidence>